<accession>A0A6P8WZG6</accession>
<name>A0A6P8WZG6_DROAB</name>
<organism evidence="3 4">
    <name type="scientific">Drosophila albomicans</name>
    <name type="common">Fruit fly</name>
    <dbReference type="NCBI Taxonomy" id="7291"/>
    <lineage>
        <taxon>Eukaryota</taxon>
        <taxon>Metazoa</taxon>
        <taxon>Ecdysozoa</taxon>
        <taxon>Arthropoda</taxon>
        <taxon>Hexapoda</taxon>
        <taxon>Insecta</taxon>
        <taxon>Pterygota</taxon>
        <taxon>Neoptera</taxon>
        <taxon>Endopterygota</taxon>
        <taxon>Diptera</taxon>
        <taxon>Brachycera</taxon>
        <taxon>Muscomorpha</taxon>
        <taxon>Ephydroidea</taxon>
        <taxon>Drosophilidae</taxon>
        <taxon>Drosophila</taxon>
    </lineage>
</organism>
<feature type="transmembrane region" description="Helical" evidence="1">
    <location>
        <begin position="180"/>
        <end position="197"/>
    </location>
</feature>
<dbReference type="GeneID" id="117567880"/>
<proteinExistence type="predicted"/>
<dbReference type="AlphaFoldDB" id="A0A6P8WZG6"/>
<keyword evidence="1" id="KW-1133">Transmembrane helix</keyword>
<feature type="chain" id="PRO_5028144894" evidence="2">
    <location>
        <begin position="36"/>
        <end position="198"/>
    </location>
</feature>
<keyword evidence="1" id="KW-0472">Membrane</keyword>
<dbReference type="RefSeq" id="XP_034104040.1">
    <property type="nucleotide sequence ID" value="XM_034248149.2"/>
</dbReference>
<evidence type="ECO:0000313" key="4">
    <source>
        <dbReference type="RefSeq" id="XP_034104040.1"/>
    </source>
</evidence>
<keyword evidence="2" id="KW-0732">Signal</keyword>
<gene>
    <name evidence="4" type="primary">LOC117567880</name>
</gene>
<reference evidence="4" key="1">
    <citation type="submission" date="2025-08" db="UniProtKB">
        <authorList>
            <consortium name="RefSeq"/>
        </authorList>
    </citation>
    <scope>IDENTIFICATION</scope>
    <source>
        <strain evidence="4">15112-1751.03</strain>
        <tissue evidence="4">Whole Adult</tissue>
    </source>
</reference>
<protein>
    <submittedName>
        <fullName evidence="4">Uncharacterized protein LOC117567880</fullName>
    </submittedName>
</protein>
<evidence type="ECO:0000256" key="2">
    <source>
        <dbReference type="SAM" id="SignalP"/>
    </source>
</evidence>
<sequence length="198" mass="22919">MLVSPHLTGGGRNNIHLIACWFLLILSPLVMQSNASKNCTFIDGHILEFVCHGFYNRDLRLQFKDRIPAIDAPYAIWQRADFFASSMLLIVFYEGPLSNCYNLVFEDGKFYCDGRNYAMDVEDSILVNCMPFPFSYSDELHKSCKRKRKSHSAETVSSVIIYMESNIYENSRTTRSQHCSYLYFFISTLLIVFHICLN</sequence>
<dbReference type="Proteomes" id="UP000515160">
    <property type="component" value="Chromosome 3"/>
</dbReference>
<dbReference type="OrthoDB" id="7836119at2759"/>
<feature type="signal peptide" evidence="2">
    <location>
        <begin position="1"/>
        <end position="35"/>
    </location>
</feature>
<evidence type="ECO:0000256" key="1">
    <source>
        <dbReference type="SAM" id="Phobius"/>
    </source>
</evidence>
<keyword evidence="1" id="KW-0812">Transmembrane</keyword>
<keyword evidence="3" id="KW-1185">Reference proteome</keyword>
<evidence type="ECO:0000313" key="3">
    <source>
        <dbReference type="Proteomes" id="UP000515160"/>
    </source>
</evidence>